<feature type="domain" description="BZIP" evidence="9">
    <location>
        <begin position="145"/>
        <end position="208"/>
    </location>
</feature>
<dbReference type="Pfam" id="PF07716">
    <property type="entry name" value="bZIP_2"/>
    <property type="match status" value="1"/>
</dbReference>
<evidence type="ECO:0000256" key="5">
    <source>
        <dbReference type="ARBA" id="ARBA00023163"/>
    </source>
</evidence>
<dbReference type="InterPro" id="IPR046347">
    <property type="entry name" value="bZIP_sf"/>
</dbReference>
<keyword evidence="7" id="KW-0175">Coiled coil</keyword>
<evidence type="ECO:0000313" key="12">
    <source>
        <dbReference type="WBParaSite" id="EVEC_0000803401-mRNA-1"/>
    </source>
</evidence>
<keyword evidence="4" id="KW-0238">DNA-binding</keyword>
<dbReference type="STRING" id="51028.A0A0N4VBW1"/>
<dbReference type="PROSITE" id="PS00036">
    <property type="entry name" value="BZIP_BASIC"/>
    <property type="match status" value="1"/>
</dbReference>
<dbReference type="SMART" id="SM00338">
    <property type="entry name" value="BRLZ"/>
    <property type="match status" value="1"/>
</dbReference>
<sequence>MPQSIDEAHSNYNGECFSGCSFHSQPTSRPSDTDSSYLAASLDAVEPNYGRTVHCPSEQDIYREIVAECAQFDERKESLASQSLPSEMNTTNEAAPENARTTVSELSHRFLSDNLTIEEFVKLVLAVIKENSFCPSKHRNQESSEEILRKKRLQNNEAAARYRKRQKELREETEIEVRLLENKNQQLKDQIEAMQREIEILKREVLRTSHQ</sequence>
<evidence type="ECO:0000256" key="8">
    <source>
        <dbReference type="SAM" id="MobiDB-lite"/>
    </source>
</evidence>
<evidence type="ECO:0000256" key="2">
    <source>
        <dbReference type="ARBA" id="ARBA00007163"/>
    </source>
</evidence>
<keyword evidence="11" id="KW-1185">Reference proteome</keyword>
<feature type="region of interest" description="Disordered" evidence="8">
    <location>
        <begin position="77"/>
        <end position="100"/>
    </location>
</feature>
<comment type="subcellular location">
    <subcellularLocation>
        <location evidence="1">Nucleus</location>
    </subcellularLocation>
</comment>
<dbReference type="EMBL" id="UXUI01008959">
    <property type="protein sequence ID" value="VDD92767.1"/>
    <property type="molecule type" value="Genomic_DNA"/>
</dbReference>
<dbReference type="SUPFAM" id="SSF57959">
    <property type="entry name" value="Leucine zipper domain"/>
    <property type="match status" value="1"/>
</dbReference>
<accession>A0A0N4VBW1</accession>
<dbReference type="Gene3D" id="1.20.5.170">
    <property type="match status" value="1"/>
</dbReference>
<evidence type="ECO:0000256" key="4">
    <source>
        <dbReference type="ARBA" id="ARBA00023125"/>
    </source>
</evidence>
<dbReference type="AlphaFoldDB" id="A0A0N4VBW1"/>
<dbReference type="CDD" id="cd14692">
    <property type="entry name" value="bZIP_ATF4"/>
    <property type="match status" value="1"/>
</dbReference>
<dbReference type="PANTHER" id="PTHR13044:SF14">
    <property type="entry name" value="CRYPTOCEPHAL, ISOFORM A"/>
    <property type="match status" value="1"/>
</dbReference>
<evidence type="ECO:0000256" key="3">
    <source>
        <dbReference type="ARBA" id="ARBA00023015"/>
    </source>
</evidence>
<evidence type="ECO:0000259" key="9">
    <source>
        <dbReference type="PROSITE" id="PS50217"/>
    </source>
</evidence>
<dbReference type="GO" id="GO:0000977">
    <property type="term" value="F:RNA polymerase II transcription regulatory region sequence-specific DNA binding"/>
    <property type="evidence" value="ECO:0007669"/>
    <property type="project" value="TreeGrafter"/>
</dbReference>
<keyword evidence="5" id="KW-0804">Transcription</keyword>
<dbReference type="GO" id="GO:0005634">
    <property type="term" value="C:nucleus"/>
    <property type="evidence" value="ECO:0007669"/>
    <property type="project" value="UniProtKB-SubCell"/>
</dbReference>
<name>A0A0N4VBW1_ENTVE</name>
<reference evidence="12" key="1">
    <citation type="submission" date="2017-02" db="UniProtKB">
        <authorList>
            <consortium name="WormBaseParasite"/>
        </authorList>
    </citation>
    <scope>IDENTIFICATION</scope>
</reference>
<dbReference type="GO" id="GO:0001228">
    <property type="term" value="F:DNA-binding transcription activator activity, RNA polymerase II-specific"/>
    <property type="evidence" value="ECO:0007669"/>
    <property type="project" value="TreeGrafter"/>
</dbReference>
<keyword evidence="3" id="KW-0805">Transcription regulation</keyword>
<evidence type="ECO:0000256" key="7">
    <source>
        <dbReference type="SAM" id="Coils"/>
    </source>
</evidence>
<evidence type="ECO:0000256" key="1">
    <source>
        <dbReference type="ARBA" id="ARBA00004123"/>
    </source>
</evidence>
<evidence type="ECO:0000256" key="6">
    <source>
        <dbReference type="ARBA" id="ARBA00023242"/>
    </source>
</evidence>
<dbReference type="InterPro" id="IPR004827">
    <property type="entry name" value="bZIP"/>
</dbReference>
<organism evidence="12">
    <name type="scientific">Enterobius vermicularis</name>
    <name type="common">Human pinworm</name>
    <dbReference type="NCBI Taxonomy" id="51028"/>
    <lineage>
        <taxon>Eukaryota</taxon>
        <taxon>Metazoa</taxon>
        <taxon>Ecdysozoa</taxon>
        <taxon>Nematoda</taxon>
        <taxon>Chromadorea</taxon>
        <taxon>Rhabditida</taxon>
        <taxon>Spirurina</taxon>
        <taxon>Oxyuridomorpha</taxon>
        <taxon>Oxyuroidea</taxon>
        <taxon>Oxyuridae</taxon>
        <taxon>Enterobius</taxon>
    </lineage>
</organism>
<gene>
    <name evidence="10" type="ORF">EVEC_LOCUS7518</name>
</gene>
<feature type="coiled-coil region" evidence="7">
    <location>
        <begin position="163"/>
        <end position="211"/>
    </location>
</feature>
<evidence type="ECO:0000313" key="11">
    <source>
        <dbReference type="Proteomes" id="UP000274131"/>
    </source>
</evidence>
<protein>
    <submittedName>
        <fullName evidence="12">BZIP domain-containing protein</fullName>
    </submittedName>
</protein>
<dbReference type="Proteomes" id="UP000274131">
    <property type="component" value="Unassembled WGS sequence"/>
</dbReference>
<proteinExistence type="inferred from homology"/>
<feature type="compositionally biased region" description="Polar residues" evidence="8">
    <location>
        <begin position="79"/>
        <end position="100"/>
    </location>
</feature>
<reference evidence="10 11" key="2">
    <citation type="submission" date="2018-10" db="EMBL/GenBank/DDBJ databases">
        <authorList>
            <consortium name="Pathogen Informatics"/>
        </authorList>
    </citation>
    <scope>NUCLEOTIDE SEQUENCE [LARGE SCALE GENOMIC DNA]</scope>
</reference>
<comment type="similarity">
    <text evidence="2">Belongs to the bZIP family.</text>
</comment>
<keyword evidence="6" id="KW-0539">Nucleus</keyword>
<dbReference type="PROSITE" id="PS50217">
    <property type="entry name" value="BZIP"/>
    <property type="match status" value="1"/>
</dbReference>
<dbReference type="WBParaSite" id="EVEC_0000803401-mRNA-1">
    <property type="protein sequence ID" value="EVEC_0000803401-mRNA-1"/>
    <property type="gene ID" value="EVEC_0000803401"/>
</dbReference>
<dbReference type="OrthoDB" id="5848156at2759"/>
<dbReference type="PANTHER" id="PTHR13044">
    <property type="entry name" value="ACTIVATING TRANSCRIPTION FACTOR ATF 4/5"/>
    <property type="match status" value="1"/>
</dbReference>
<evidence type="ECO:0000313" key="10">
    <source>
        <dbReference type="EMBL" id="VDD92767.1"/>
    </source>
</evidence>